<protein>
    <submittedName>
        <fullName evidence="5">Transcriptional regulator, MarR family</fullName>
    </submittedName>
</protein>
<proteinExistence type="predicted"/>
<gene>
    <name evidence="5" type="ORF">HMPREF7215_2172</name>
</gene>
<name>A0ABP2HVQ3_9BACT</name>
<dbReference type="Proteomes" id="UP000006462">
    <property type="component" value="Unassembled WGS sequence"/>
</dbReference>
<dbReference type="InterPro" id="IPR036388">
    <property type="entry name" value="WH-like_DNA-bd_sf"/>
</dbReference>
<evidence type="ECO:0000256" key="3">
    <source>
        <dbReference type="ARBA" id="ARBA00023163"/>
    </source>
</evidence>
<evidence type="ECO:0000256" key="1">
    <source>
        <dbReference type="ARBA" id="ARBA00023015"/>
    </source>
</evidence>
<dbReference type="Gene3D" id="1.10.10.10">
    <property type="entry name" value="Winged helix-like DNA-binding domain superfamily/Winged helix DNA-binding domain"/>
    <property type="match status" value="1"/>
</dbReference>
<dbReference type="Pfam" id="PF01047">
    <property type="entry name" value="MarR"/>
    <property type="match status" value="1"/>
</dbReference>
<dbReference type="PROSITE" id="PS50995">
    <property type="entry name" value="HTH_MARR_2"/>
    <property type="match status" value="1"/>
</dbReference>
<keyword evidence="6" id="KW-1185">Reference proteome</keyword>
<comment type="caution">
    <text evidence="5">The sequence shown here is derived from an EMBL/GenBank/DDBJ whole genome shotgun (WGS) entry which is preliminary data.</text>
</comment>
<dbReference type="PANTHER" id="PTHR42756">
    <property type="entry name" value="TRANSCRIPTIONAL REGULATOR, MARR"/>
    <property type="match status" value="1"/>
</dbReference>
<dbReference type="EMBL" id="ADFP01000044">
    <property type="protein sequence ID" value="EFB91358.1"/>
    <property type="molecule type" value="Genomic_DNA"/>
</dbReference>
<dbReference type="PANTHER" id="PTHR42756:SF1">
    <property type="entry name" value="TRANSCRIPTIONAL REPRESSOR OF EMRAB OPERON"/>
    <property type="match status" value="1"/>
</dbReference>
<keyword evidence="3" id="KW-0804">Transcription</keyword>
<dbReference type="InterPro" id="IPR000835">
    <property type="entry name" value="HTH_MarR-typ"/>
</dbReference>
<evidence type="ECO:0000313" key="6">
    <source>
        <dbReference type="Proteomes" id="UP000006462"/>
    </source>
</evidence>
<keyword evidence="1" id="KW-0805">Transcription regulation</keyword>
<dbReference type="SMART" id="SM00347">
    <property type="entry name" value="HTH_MARR"/>
    <property type="match status" value="1"/>
</dbReference>
<organism evidence="5 6">
    <name type="scientific">Pyramidobacter piscolens W5455</name>
    <dbReference type="NCBI Taxonomy" id="352165"/>
    <lineage>
        <taxon>Bacteria</taxon>
        <taxon>Thermotogati</taxon>
        <taxon>Synergistota</taxon>
        <taxon>Synergistia</taxon>
        <taxon>Synergistales</taxon>
        <taxon>Dethiosulfovibrionaceae</taxon>
        <taxon>Pyramidobacter</taxon>
    </lineage>
</organism>
<sequence length="143" mass="16885">MEMMSDEALEKMTSTLVEFCERFYGWEASVAKLGRLSAPQLRTICVIGRNEDIRMKDIADRMELTTGTVTVMIDRLQVMGLVERCRNENDRRSYKILLSERGRAYYEEHRKRQKELVRKLALKISDSDREVCERVLENFMHCI</sequence>
<evidence type="ECO:0000259" key="4">
    <source>
        <dbReference type="PROSITE" id="PS50995"/>
    </source>
</evidence>
<reference evidence="5 6" key="1">
    <citation type="submission" date="2009-12" db="EMBL/GenBank/DDBJ databases">
        <authorList>
            <person name="Shrivastava S."/>
            <person name="Madupu R."/>
            <person name="Durkin A.S."/>
            <person name="Torralba M."/>
            <person name="Methe B."/>
            <person name="Sutton G.G."/>
            <person name="Strausberg R.L."/>
            <person name="Nelson K.E."/>
        </authorList>
    </citation>
    <scope>NUCLEOTIDE SEQUENCE [LARGE SCALE GENOMIC DNA]</scope>
    <source>
        <strain evidence="5 6">W5455</strain>
    </source>
</reference>
<feature type="domain" description="HTH marR-type" evidence="4">
    <location>
        <begin position="1"/>
        <end position="141"/>
    </location>
</feature>
<dbReference type="PRINTS" id="PR00598">
    <property type="entry name" value="HTHMARR"/>
</dbReference>
<dbReference type="GeneID" id="90987063"/>
<keyword evidence="2" id="KW-0238">DNA-binding</keyword>
<dbReference type="InterPro" id="IPR036390">
    <property type="entry name" value="WH_DNA-bd_sf"/>
</dbReference>
<evidence type="ECO:0000256" key="2">
    <source>
        <dbReference type="ARBA" id="ARBA00023125"/>
    </source>
</evidence>
<dbReference type="RefSeq" id="WP_009164167.1">
    <property type="nucleotide sequence ID" value="NZ_ADFP01000044.1"/>
</dbReference>
<dbReference type="SUPFAM" id="SSF46785">
    <property type="entry name" value="Winged helix' DNA-binding domain"/>
    <property type="match status" value="1"/>
</dbReference>
<evidence type="ECO:0000313" key="5">
    <source>
        <dbReference type="EMBL" id="EFB91358.1"/>
    </source>
</evidence>
<accession>A0ABP2HVQ3</accession>